<evidence type="ECO:0000313" key="2">
    <source>
        <dbReference type="Proteomes" id="UP000472275"/>
    </source>
</evidence>
<reference evidence="1" key="1">
    <citation type="submission" date="2025-08" db="UniProtKB">
        <authorList>
            <consortium name="Ensembl"/>
        </authorList>
    </citation>
    <scope>IDENTIFICATION</scope>
</reference>
<reference evidence="1" key="2">
    <citation type="submission" date="2025-09" db="UniProtKB">
        <authorList>
            <consortium name="Ensembl"/>
        </authorList>
    </citation>
    <scope>IDENTIFICATION</scope>
</reference>
<dbReference type="Ensembl" id="ENSACCT00020010485.1">
    <property type="protein sequence ID" value="ENSACCP00020010053.1"/>
    <property type="gene ID" value="ENSACCG00020006860.1"/>
</dbReference>
<sequence>MLNSLGFVPLSLTKQTYLASASAGDRVPRKQLATMAACQHASSRGGVKGVCPCNSSTMALRKLWVLPEIPQATDVQIATYLAGCSKDTRPWKNHLVCCISGDTLFSSSTSANTLQ</sequence>
<dbReference type="AlphaFoldDB" id="A0A663EDG1"/>
<name>A0A663EDG1_AQUCH</name>
<protein>
    <submittedName>
        <fullName evidence="1">Uncharacterized protein</fullName>
    </submittedName>
</protein>
<accession>A0A663EDG1</accession>
<organism evidence="1 2">
    <name type="scientific">Aquila chrysaetos chrysaetos</name>
    <dbReference type="NCBI Taxonomy" id="223781"/>
    <lineage>
        <taxon>Eukaryota</taxon>
        <taxon>Metazoa</taxon>
        <taxon>Chordata</taxon>
        <taxon>Craniata</taxon>
        <taxon>Vertebrata</taxon>
        <taxon>Euteleostomi</taxon>
        <taxon>Archelosauria</taxon>
        <taxon>Archosauria</taxon>
        <taxon>Dinosauria</taxon>
        <taxon>Saurischia</taxon>
        <taxon>Theropoda</taxon>
        <taxon>Coelurosauria</taxon>
        <taxon>Aves</taxon>
        <taxon>Neognathae</taxon>
        <taxon>Neoaves</taxon>
        <taxon>Telluraves</taxon>
        <taxon>Accipitrimorphae</taxon>
        <taxon>Accipitriformes</taxon>
        <taxon>Accipitridae</taxon>
        <taxon>Accipitrinae</taxon>
        <taxon>Aquila</taxon>
    </lineage>
</organism>
<dbReference type="InParanoid" id="A0A663EDG1"/>
<keyword evidence="2" id="KW-1185">Reference proteome</keyword>
<evidence type="ECO:0000313" key="1">
    <source>
        <dbReference type="Ensembl" id="ENSACCP00020010053.1"/>
    </source>
</evidence>
<dbReference type="Proteomes" id="UP000472275">
    <property type="component" value="Chromosome 2"/>
</dbReference>
<proteinExistence type="predicted"/>